<feature type="transmembrane region" description="Helical" evidence="1">
    <location>
        <begin position="172"/>
        <end position="190"/>
    </location>
</feature>
<dbReference type="EMBL" id="CP044222">
    <property type="protein sequence ID" value="QEW06266.1"/>
    <property type="molecule type" value="Genomic_DNA"/>
</dbReference>
<evidence type="ECO:0000256" key="1">
    <source>
        <dbReference type="SAM" id="Phobius"/>
    </source>
</evidence>
<feature type="transmembrane region" description="Helical" evidence="1">
    <location>
        <begin position="57"/>
        <end position="73"/>
    </location>
</feature>
<gene>
    <name evidence="2" type="ORF">F5I99_07005</name>
</gene>
<evidence type="ECO:0000313" key="3">
    <source>
        <dbReference type="Proteomes" id="UP000325606"/>
    </source>
</evidence>
<keyword evidence="2" id="KW-0413">Isomerase</keyword>
<keyword evidence="1" id="KW-0812">Transmembrane</keyword>
<protein>
    <submittedName>
        <fullName evidence="2">Isopropylmalate isomerase</fullName>
    </submittedName>
</protein>
<keyword evidence="1" id="KW-0472">Membrane</keyword>
<organism evidence="2 3">
    <name type="scientific">Nitrincola iocasae</name>
    <dbReference type="NCBI Taxonomy" id="2614693"/>
    <lineage>
        <taxon>Bacteria</taxon>
        <taxon>Pseudomonadati</taxon>
        <taxon>Pseudomonadota</taxon>
        <taxon>Gammaproteobacteria</taxon>
        <taxon>Oceanospirillales</taxon>
        <taxon>Oceanospirillaceae</taxon>
        <taxon>Nitrincola</taxon>
    </lineage>
</organism>
<dbReference type="GO" id="GO:0016853">
    <property type="term" value="F:isomerase activity"/>
    <property type="evidence" value="ECO:0007669"/>
    <property type="project" value="UniProtKB-KW"/>
</dbReference>
<dbReference type="RefSeq" id="WP_151054439.1">
    <property type="nucleotide sequence ID" value="NZ_CP044222.1"/>
</dbReference>
<dbReference type="KEGG" id="nik:F5I99_07005"/>
<dbReference type="Proteomes" id="UP000325606">
    <property type="component" value="Chromosome"/>
</dbReference>
<proteinExistence type="predicted"/>
<evidence type="ECO:0000313" key="2">
    <source>
        <dbReference type="EMBL" id="QEW06266.1"/>
    </source>
</evidence>
<accession>A0A5J6LCV8</accession>
<dbReference type="AlphaFoldDB" id="A0A5J6LCV8"/>
<feature type="transmembrane region" description="Helical" evidence="1">
    <location>
        <begin position="103"/>
        <end position="122"/>
    </location>
</feature>
<reference evidence="2 3" key="1">
    <citation type="submission" date="2019-09" db="EMBL/GenBank/DDBJ databases">
        <title>Nitrincola iocasae sp. nov., a bacterium isolated from the sediment collected at a cold seep field in South China Sea.</title>
        <authorList>
            <person name="Zhang H."/>
            <person name="Wang H."/>
            <person name="Li C."/>
        </authorList>
    </citation>
    <scope>NUCLEOTIDE SEQUENCE [LARGE SCALE GENOMIC DNA]</scope>
    <source>
        <strain evidence="2 3">KXZD1103</strain>
    </source>
</reference>
<keyword evidence="1" id="KW-1133">Transmembrane helix</keyword>
<feature type="transmembrane region" description="Helical" evidence="1">
    <location>
        <begin position="25"/>
        <end position="45"/>
    </location>
</feature>
<feature type="transmembrane region" description="Helical" evidence="1">
    <location>
        <begin position="134"/>
        <end position="152"/>
    </location>
</feature>
<name>A0A5J6LCV8_9GAMM</name>
<keyword evidence="3" id="KW-1185">Reference proteome</keyword>
<sequence>MNNHLQSLFTCTQERWQPTIGDPHFMGWVTVAGYGVAALAALTALRHARTQRLPRAEILFWYLLCPALLMLMINKQLDIQTLFTTVARCEAQLSGWYANRRPIQIAFILGLMLLSIALLGLFSYRLRHSLNRLWPVLIGTITLLTFVLVRAVGFHHVDILIGTQLAGWRLNWIIELGGITLVIMGCIYYNRKN</sequence>